<keyword evidence="4" id="KW-1185">Reference proteome</keyword>
<evidence type="ECO:0000259" key="2">
    <source>
        <dbReference type="Pfam" id="PF13460"/>
    </source>
</evidence>
<protein>
    <submittedName>
        <fullName evidence="3">NAD(P)-binding protein</fullName>
    </submittedName>
</protein>
<comment type="similarity">
    <text evidence="1">Belongs to the avfA family.</text>
</comment>
<gene>
    <name evidence="3" type="ORF">K431DRAFT_228167</name>
</gene>
<evidence type="ECO:0000256" key="1">
    <source>
        <dbReference type="ARBA" id="ARBA00038376"/>
    </source>
</evidence>
<dbReference type="AlphaFoldDB" id="A0A9P4Q7Z1"/>
<dbReference type="Gene3D" id="3.40.50.720">
    <property type="entry name" value="NAD(P)-binding Rossmann-like Domain"/>
    <property type="match status" value="1"/>
</dbReference>
<dbReference type="InterPro" id="IPR036291">
    <property type="entry name" value="NAD(P)-bd_dom_sf"/>
</dbReference>
<dbReference type="OrthoDB" id="10254604at2759"/>
<dbReference type="InterPro" id="IPR016040">
    <property type="entry name" value="NAD(P)-bd_dom"/>
</dbReference>
<dbReference type="Pfam" id="PF13460">
    <property type="entry name" value="NAD_binding_10"/>
    <property type="match status" value="1"/>
</dbReference>
<dbReference type="PANTHER" id="PTHR15020:SF50">
    <property type="entry name" value="UPF0659 PROTEIN YMR090W"/>
    <property type="match status" value="1"/>
</dbReference>
<feature type="domain" description="NAD(P)-binding" evidence="2">
    <location>
        <begin position="10"/>
        <end position="216"/>
    </location>
</feature>
<dbReference type="SUPFAM" id="SSF51735">
    <property type="entry name" value="NAD(P)-binding Rossmann-fold domains"/>
    <property type="match status" value="1"/>
</dbReference>
<evidence type="ECO:0000313" key="3">
    <source>
        <dbReference type="EMBL" id="KAF2719677.1"/>
    </source>
</evidence>
<proteinExistence type="inferred from homology"/>
<sequence>MAAAITLIFGGSGKCARHITRLLSSQPNHTVYSIIRNADQNASIEALGGKPIVQSIEESSAEDMAATLRSTKATTVVWAAGAGGGNPERTRAVDHEGAVKSMDAAALAGVKRYIIISALDVRDREGKPEPEWYDDADRDRSRRVWDVINPYMRAKFAADRNLVTENARRGLEYTIVRPGGLSQDPAKGTVSAGKTHLNAMISREDVAAVVVECIKNTGTVGLAFDVVGGETKIEEAVAEVAKGRVDTFEGRY</sequence>
<comment type="caution">
    <text evidence="3">The sequence shown here is derived from an EMBL/GenBank/DDBJ whole genome shotgun (WGS) entry which is preliminary data.</text>
</comment>
<name>A0A9P4Q7Z1_9PEZI</name>
<dbReference type="CDD" id="cd05243">
    <property type="entry name" value="SDR_a5"/>
    <property type="match status" value="1"/>
</dbReference>
<dbReference type="PANTHER" id="PTHR15020">
    <property type="entry name" value="FLAVIN REDUCTASE-RELATED"/>
    <property type="match status" value="1"/>
</dbReference>
<evidence type="ECO:0000313" key="4">
    <source>
        <dbReference type="Proteomes" id="UP000799441"/>
    </source>
</evidence>
<dbReference type="Proteomes" id="UP000799441">
    <property type="component" value="Unassembled WGS sequence"/>
</dbReference>
<accession>A0A9P4Q7Z1</accession>
<dbReference type="EMBL" id="MU003808">
    <property type="protein sequence ID" value="KAF2719677.1"/>
    <property type="molecule type" value="Genomic_DNA"/>
</dbReference>
<reference evidence="3" key="1">
    <citation type="journal article" date="2020" name="Stud. Mycol.">
        <title>101 Dothideomycetes genomes: a test case for predicting lifestyles and emergence of pathogens.</title>
        <authorList>
            <person name="Haridas S."/>
            <person name="Albert R."/>
            <person name="Binder M."/>
            <person name="Bloem J."/>
            <person name="Labutti K."/>
            <person name="Salamov A."/>
            <person name="Andreopoulos B."/>
            <person name="Baker S."/>
            <person name="Barry K."/>
            <person name="Bills G."/>
            <person name="Bluhm B."/>
            <person name="Cannon C."/>
            <person name="Castanera R."/>
            <person name="Culley D."/>
            <person name="Daum C."/>
            <person name="Ezra D."/>
            <person name="Gonzalez J."/>
            <person name="Henrissat B."/>
            <person name="Kuo A."/>
            <person name="Liang C."/>
            <person name="Lipzen A."/>
            <person name="Lutzoni F."/>
            <person name="Magnuson J."/>
            <person name="Mondo S."/>
            <person name="Nolan M."/>
            <person name="Ohm R."/>
            <person name="Pangilinan J."/>
            <person name="Park H.-J."/>
            <person name="Ramirez L."/>
            <person name="Alfaro M."/>
            <person name="Sun H."/>
            <person name="Tritt A."/>
            <person name="Yoshinaga Y."/>
            <person name="Zwiers L.-H."/>
            <person name="Turgeon B."/>
            <person name="Goodwin S."/>
            <person name="Spatafora J."/>
            <person name="Crous P."/>
            <person name="Grigoriev I."/>
        </authorList>
    </citation>
    <scope>NUCLEOTIDE SEQUENCE</scope>
    <source>
        <strain evidence="3">CBS 116435</strain>
    </source>
</reference>
<organism evidence="3 4">
    <name type="scientific">Polychaeton citri CBS 116435</name>
    <dbReference type="NCBI Taxonomy" id="1314669"/>
    <lineage>
        <taxon>Eukaryota</taxon>
        <taxon>Fungi</taxon>
        <taxon>Dikarya</taxon>
        <taxon>Ascomycota</taxon>
        <taxon>Pezizomycotina</taxon>
        <taxon>Dothideomycetes</taxon>
        <taxon>Dothideomycetidae</taxon>
        <taxon>Capnodiales</taxon>
        <taxon>Capnodiaceae</taxon>
        <taxon>Polychaeton</taxon>
    </lineage>
</organism>